<organism evidence="1 2">
    <name type="scientific">Streptomyces albireticuli</name>
    <dbReference type="NCBI Taxonomy" id="1940"/>
    <lineage>
        <taxon>Bacteria</taxon>
        <taxon>Bacillati</taxon>
        <taxon>Actinomycetota</taxon>
        <taxon>Actinomycetes</taxon>
        <taxon>Kitasatosporales</taxon>
        <taxon>Streptomycetaceae</taxon>
        <taxon>Streptomyces</taxon>
    </lineage>
</organism>
<protein>
    <submittedName>
        <fullName evidence="1">Uncharacterized protein</fullName>
    </submittedName>
</protein>
<proteinExistence type="predicted"/>
<dbReference type="Proteomes" id="UP000195755">
    <property type="component" value="Chromosome"/>
</dbReference>
<dbReference type="KEGG" id="salj:SMD11_3260"/>
<sequence length="75" mass="8190">MTYQTEGYRIGATVVGTRGGAAGMPDVVGVTRRRDRSRYLVKGAASGLRWWAEQADLRIATAEERQEYGLGEVTA</sequence>
<dbReference type="AlphaFoldDB" id="A0A1Z2L3M4"/>
<evidence type="ECO:0000313" key="2">
    <source>
        <dbReference type="Proteomes" id="UP000195755"/>
    </source>
</evidence>
<evidence type="ECO:0000313" key="1">
    <source>
        <dbReference type="EMBL" id="ARZ68900.1"/>
    </source>
</evidence>
<name>A0A1Z2L3M4_9ACTN</name>
<gene>
    <name evidence="1" type="ORF">SMD11_3260</name>
</gene>
<dbReference type="EMBL" id="CP021744">
    <property type="protein sequence ID" value="ARZ68900.1"/>
    <property type="molecule type" value="Genomic_DNA"/>
</dbReference>
<reference evidence="1 2" key="1">
    <citation type="submission" date="2017-06" db="EMBL/GenBank/DDBJ databases">
        <title>Streptomyces albireticuli Genome sequencing and assembly.</title>
        <authorList>
            <person name="Wang Y."/>
            <person name="Du B."/>
            <person name="Ding Y."/>
            <person name="Liu H."/>
            <person name="Hou Q."/>
            <person name="Liu K."/>
            <person name="Yao L."/>
            <person name="Wang C."/>
        </authorList>
    </citation>
    <scope>NUCLEOTIDE SEQUENCE [LARGE SCALE GENOMIC DNA]</scope>
    <source>
        <strain evidence="1 2">MDJK11</strain>
    </source>
</reference>
<dbReference type="RefSeq" id="WP_087927102.1">
    <property type="nucleotide sequence ID" value="NZ_CP021744.1"/>
</dbReference>
<accession>A0A1Z2L3M4</accession>